<reference evidence="7 8" key="1">
    <citation type="journal article" date="2019" name="Microbiol. Resour. Announc.">
        <title>Complete Genome Sequence of Halomonas sulfidaeris Strain Esulfide1 Isolated from a Metal Sulfide Rock at a Depth of 2,200 Meters, Obtained Using Nanopore Sequencing.</title>
        <authorList>
            <person name="Saito M."/>
            <person name="Nishigata A."/>
            <person name="Galipon J."/>
            <person name="Arakawa K."/>
        </authorList>
    </citation>
    <scope>NUCLEOTIDE SEQUENCE [LARGE SCALE GENOMIC DNA]</scope>
    <source>
        <strain evidence="7 8">ATCC BAA-803</strain>
        <plasmid evidence="8">pbaa-803-a dna</plasmid>
    </source>
</reference>
<dbReference type="Gene3D" id="3.30.390.30">
    <property type="match status" value="1"/>
</dbReference>
<keyword evidence="5" id="KW-0560">Oxidoreductase</keyword>
<evidence type="ECO:0000313" key="7">
    <source>
        <dbReference type="EMBL" id="BBI65690.1"/>
    </source>
</evidence>
<dbReference type="FunFam" id="3.30.390.30:FF:000001">
    <property type="entry name" value="Dihydrolipoyl dehydrogenase"/>
    <property type="match status" value="1"/>
</dbReference>
<evidence type="ECO:0000259" key="6">
    <source>
        <dbReference type="Pfam" id="PF02852"/>
    </source>
</evidence>
<dbReference type="InterPro" id="IPR016156">
    <property type="entry name" value="FAD/NAD-linked_Rdtase_dimer_sf"/>
</dbReference>
<dbReference type="PANTHER" id="PTHR43014:SF4">
    <property type="entry name" value="PYRIDINE NUCLEOTIDE-DISULFIDE OXIDOREDUCTASE RCLA-RELATED"/>
    <property type="match status" value="1"/>
</dbReference>
<evidence type="ECO:0000313" key="8">
    <source>
        <dbReference type="Proteomes" id="UP000320231"/>
    </source>
</evidence>
<comment type="similarity">
    <text evidence="2">Belongs to the class-I pyridine nucleotide-disulfide oxidoreductase family.</text>
</comment>
<keyword evidence="3" id="KW-0285">Flavoprotein</keyword>
<keyword evidence="7" id="KW-0614">Plasmid</keyword>
<organism evidence="7 8">
    <name type="scientific">Vreelandella sulfidaeris</name>
    <dbReference type="NCBI Taxonomy" id="115553"/>
    <lineage>
        <taxon>Bacteria</taxon>
        <taxon>Pseudomonadati</taxon>
        <taxon>Pseudomonadota</taxon>
        <taxon>Gammaproteobacteria</taxon>
        <taxon>Oceanospirillales</taxon>
        <taxon>Halomonadaceae</taxon>
        <taxon>Vreelandella</taxon>
    </lineage>
</organism>
<evidence type="ECO:0000256" key="1">
    <source>
        <dbReference type="ARBA" id="ARBA00001974"/>
    </source>
</evidence>
<comment type="cofactor">
    <cofactor evidence="1">
        <name>FAD</name>
        <dbReference type="ChEBI" id="CHEBI:57692"/>
    </cofactor>
</comment>
<dbReference type="EMBL" id="AP019515">
    <property type="protein sequence ID" value="BBI65690.1"/>
    <property type="molecule type" value="Genomic_DNA"/>
</dbReference>
<gene>
    <name evidence="7" type="ORF">HSBAA_PA_2930</name>
</gene>
<protein>
    <recommendedName>
        <fullName evidence="6">Pyridine nucleotide-disulphide oxidoreductase dimerisation domain-containing protein</fullName>
    </recommendedName>
</protein>
<dbReference type="GO" id="GO:0050660">
    <property type="term" value="F:flavin adenine dinucleotide binding"/>
    <property type="evidence" value="ECO:0007669"/>
    <property type="project" value="TreeGrafter"/>
</dbReference>
<geneLocation type="plasmid" evidence="8">
    <name>pbaa-803-a dna</name>
</geneLocation>
<feature type="domain" description="Pyridine nucleotide-disulphide oxidoreductase dimerisation" evidence="6">
    <location>
        <begin position="1"/>
        <end position="107"/>
    </location>
</feature>
<sequence>MPAVVFTDPQIATVGLSEAEAEAQGFATDSRTLTLDNVPRALVNFETGGFIKIVAERDSGRLLGVQAVAGEAGELIQTAVMALRAGMTVQDIADELFPYLTMVEGLKLCAQTFTKDVKQLSCCAG</sequence>
<dbReference type="Pfam" id="PF02852">
    <property type="entry name" value="Pyr_redox_dim"/>
    <property type="match status" value="1"/>
</dbReference>
<evidence type="ECO:0000256" key="5">
    <source>
        <dbReference type="ARBA" id="ARBA00023002"/>
    </source>
</evidence>
<keyword evidence="4" id="KW-0274">FAD</keyword>
<evidence type="ECO:0000256" key="2">
    <source>
        <dbReference type="ARBA" id="ARBA00007532"/>
    </source>
</evidence>
<evidence type="ECO:0000256" key="3">
    <source>
        <dbReference type="ARBA" id="ARBA00022630"/>
    </source>
</evidence>
<name>A0A455UHI7_9GAMM</name>
<dbReference type="KEGG" id="hsr:HSBAA_PA_2930"/>
<dbReference type="PRINTS" id="PR00945">
    <property type="entry name" value="HGRDTASE"/>
</dbReference>
<proteinExistence type="inferred from homology"/>
<dbReference type="InterPro" id="IPR004099">
    <property type="entry name" value="Pyr_nucl-diS_OxRdtase_dimer"/>
</dbReference>
<dbReference type="Proteomes" id="UP000320231">
    <property type="component" value="Plasmid pBAA-803-A"/>
</dbReference>
<evidence type="ECO:0000256" key="4">
    <source>
        <dbReference type="ARBA" id="ARBA00022827"/>
    </source>
</evidence>
<dbReference type="SUPFAM" id="SSF55424">
    <property type="entry name" value="FAD/NAD-linked reductases, dimerisation (C-terminal) domain"/>
    <property type="match status" value="1"/>
</dbReference>
<accession>A0A455UHI7</accession>
<dbReference type="AlphaFoldDB" id="A0A455UHI7"/>
<dbReference type="PANTHER" id="PTHR43014">
    <property type="entry name" value="MERCURIC REDUCTASE"/>
    <property type="match status" value="1"/>
</dbReference>
<dbReference type="GO" id="GO:0003955">
    <property type="term" value="F:NAD(P)H dehydrogenase (quinone) activity"/>
    <property type="evidence" value="ECO:0007669"/>
    <property type="project" value="TreeGrafter"/>
</dbReference>